<feature type="transmembrane region" description="Helical" evidence="5">
    <location>
        <begin position="52"/>
        <end position="71"/>
    </location>
</feature>
<feature type="transmembrane region" description="Helical" evidence="5">
    <location>
        <begin position="175"/>
        <end position="208"/>
    </location>
</feature>
<dbReference type="AlphaFoldDB" id="A0A1N6PJ84"/>
<sequence>MTRQKLYRYSLNLFSFCLCFDPDWSAKALMLCVFILILNYKSFNFNFPSKFFTFFFIISITYLLANQLLIGSLDDLRLLKYIGLLILLYIIWANYRDANENISVFYYFVAGVYIVGLLNITIGVYFNLENIQGLYNSWEIIRIIDIQKIYYGMYLNMAYIIFFFSGKSIKLHYKFLLFILILILTIAILFVVGSMASNIVFLLINIYLIIVLINKRLLKILTPFFLLGPIIVLLILLLPSAQDIFSSIDGEKSRMRNFNINKNIIYENPFFGHGIGNERRIMQMSRGEKSWEFINNYHAHNEFFELLIGGGVCLLILIYGYFIYLVRFYSENTIRYLAICFVVIIFYFSLIESVLLRFHGMIFIAYFLSFFLNNKFLKTNYNR</sequence>
<dbReference type="GO" id="GO:0016020">
    <property type="term" value="C:membrane"/>
    <property type="evidence" value="ECO:0007669"/>
    <property type="project" value="UniProtKB-SubCell"/>
</dbReference>
<feature type="transmembrane region" description="Helical" evidence="5">
    <location>
        <begin position="333"/>
        <end position="350"/>
    </location>
</feature>
<feature type="transmembrane region" description="Helical" evidence="5">
    <location>
        <begin position="306"/>
        <end position="326"/>
    </location>
</feature>
<dbReference type="EMBL" id="FTMA01000001">
    <property type="protein sequence ID" value="SIQ04391.1"/>
    <property type="molecule type" value="Genomic_DNA"/>
</dbReference>
<evidence type="ECO:0000256" key="5">
    <source>
        <dbReference type="SAM" id="Phobius"/>
    </source>
</evidence>
<dbReference type="PANTHER" id="PTHR37422">
    <property type="entry name" value="TEICHURONIC ACID BIOSYNTHESIS PROTEIN TUAE"/>
    <property type="match status" value="1"/>
</dbReference>
<evidence type="ECO:0000256" key="1">
    <source>
        <dbReference type="ARBA" id="ARBA00004141"/>
    </source>
</evidence>
<feature type="transmembrane region" description="Helical" evidence="5">
    <location>
        <begin position="356"/>
        <end position="373"/>
    </location>
</feature>
<dbReference type="STRING" id="228959.SAMN05421797_101474"/>
<keyword evidence="8" id="KW-1185">Reference proteome</keyword>
<feature type="transmembrane region" description="Helical" evidence="5">
    <location>
        <begin position="149"/>
        <end position="169"/>
    </location>
</feature>
<comment type="subcellular location">
    <subcellularLocation>
        <location evidence="1">Membrane</location>
        <topology evidence="1">Multi-pass membrane protein</topology>
    </subcellularLocation>
</comment>
<evidence type="ECO:0000259" key="6">
    <source>
        <dbReference type="Pfam" id="PF04932"/>
    </source>
</evidence>
<dbReference type="OrthoDB" id="1430552at2"/>
<protein>
    <recommendedName>
        <fullName evidence="6">O-antigen ligase-related domain-containing protein</fullName>
    </recommendedName>
</protein>
<name>A0A1N6PJ84_9FLAO</name>
<dbReference type="PANTHER" id="PTHR37422:SF17">
    <property type="entry name" value="O-ANTIGEN LIGASE"/>
    <property type="match status" value="1"/>
</dbReference>
<dbReference type="Pfam" id="PF04932">
    <property type="entry name" value="Wzy_C"/>
    <property type="match status" value="1"/>
</dbReference>
<feature type="transmembrane region" description="Helical" evidence="5">
    <location>
        <begin position="78"/>
        <end position="95"/>
    </location>
</feature>
<keyword evidence="3 5" id="KW-1133">Transmembrane helix</keyword>
<feature type="domain" description="O-antigen ligase-related" evidence="6">
    <location>
        <begin position="181"/>
        <end position="318"/>
    </location>
</feature>
<proteinExistence type="predicted"/>
<evidence type="ECO:0000313" key="8">
    <source>
        <dbReference type="Proteomes" id="UP000186953"/>
    </source>
</evidence>
<evidence type="ECO:0000313" key="7">
    <source>
        <dbReference type="EMBL" id="SIQ04391.1"/>
    </source>
</evidence>
<evidence type="ECO:0000256" key="2">
    <source>
        <dbReference type="ARBA" id="ARBA00022692"/>
    </source>
</evidence>
<gene>
    <name evidence="7" type="ORF">SAMN05421797_101474</name>
</gene>
<feature type="transmembrane region" description="Helical" evidence="5">
    <location>
        <begin position="220"/>
        <end position="238"/>
    </location>
</feature>
<dbReference type="InterPro" id="IPR007016">
    <property type="entry name" value="O-antigen_ligase-rel_domated"/>
</dbReference>
<keyword evidence="4 5" id="KW-0472">Membrane</keyword>
<reference evidence="8" key="1">
    <citation type="submission" date="2017-01" db="EMBL/GenBank/DDBJ databases">
        <authorList>
            <person name="Varghese N."/>
            <person name="Submissions S."/>
        </authorList>
    </citation>
    <scope>NUCLEOTIDE SEQUENCE [LARGE SCALE GENOMIC DNA]</scope>
    <source>
        <strain evidence="8">DSM 15366</strain>
    </source>
</reference>
<keyword evidence="2 5" id="KW-0812">Transmembrane</keyword>
<dbReference type="RefSeq" id="WP_076546708.1">
    <property type="nucleotide sequence ID" value="NZ_FTMA01000001.1"/>
</dbReference>
<accession>A0A1N6PJ84</accession>
<organism evidence="7 8">
    <name type="scientific">Maribacter ulvicola</name>
    <dbReference type="NCBI Taxonomy" id="228959"/>
    <lineage>
        <taxon>Bacteria</taxon>
        <taxon>Pseudomonadati</taxon>
        <taxon>Bacteroidota</taxon>
        <taxon>Flavobacteriia</taxon>
        <taxon>Flavobacteriales</taxon>
        <taxon>Flavobacteriaceae</taxon>
        <taxon>Maribacter</taxon>
    </lineage>
</organism>
<evidence type="ECO:0000256" key="3">
    <source>
        <dbReference type="ARBA" id="ARBA00022989"/>
    </source>
</evidence>
<dbReference type="Proteomes" id="UP000186953">
    <property type="component" value="Unassembled WGS sequence"/>
</dbReference>
<evidence type="ECO:0000256" key="4">
    <source>
        <dbReference type="ARBA" id="ARBA00023136"/>
    </source>
</evidence>
<feature type="transmembrane region" description="Helical" evidence="5">
    <location>
        <begin position="107"/>
        <end position="128"/>
    </location>
</feature>
<dbReference type="InterPro" id="IPR051533">
    <property type="entry name" value="WaaL-like"/>
</dbReference>